<sequence length="61" mass="7141">MAKKKYEVLHKFIDLEDKKKVYDTGDTYPKPANKKISDERISELSTSNNRRGKALIKELEE</sequence>
<evidence type="ECO:0000256" key="1">
    <source>
        <dbReference type="SAM" id="MobiDB-lite"/>
    </source>
</evidence>
<gene>
    <name evidence="4" type="ORF">10F5_31</name>
    <name evidence="2" type="ORF">7S8_12</name>
    <name evidence="3" type="ORF">8AX1_55</name>
</gene>
<name>A0A2H4J420_9CAUD</name>
<reference evidence="2" key="1">
    <citation type="submission" date="2017-06" db="EMBL/GenBank/DDBJ databases">
        <title>Novel phages from South African skin metaviromes.</title>
        <authorList>
            <person name="van Zyl L.J."/>
            <person name="Abrahams Y."/>
            <person name="Stander E.A."/>
            <person name="Kirby B.M."/>
            <person name="Clavaud C."/>
            <person name="Farcet C."/>
            <person name="Breton L."/>
            <person name="Trindade M.I."/>
        </authorList>
    </citation>
    <scope>NUCLEOTIDE SEQUENCE</scope>
</reference>
<evidence type="ECO:0000313" key="3">
    <source>
        <dbReference type="EMBL" id="ASN70049.1"/>
    </source>
</evidence>
<protein>
    <submittedName>
        <fullName evidence="2">Uncharacterized protein</fullName>
    </submittedName>
</protein>
<feature type="region of interest" description="Disordered" evidence="1">
    <location>
        <begin position="39"/>
        <end position="61"/>
    </location>
</feature>
<dbReference type="EMBL" id="MF417900">
    <property type="protein sequence ID" value="ASN70049.1"/>
    <property type="molecule type" value="Genomic_DNA"/>
</dbReference>
<accession>A0A2H4J420</accession>
<evidence type="ECO:0000313" key="2">
    <source>
        <dbReference type="EMBL" id="ASN69940.1"/>
    </source>
</evidence>
<organism evidence="2">
    <name type="scientific">uncultured Caudovirales phage</name>
    <dbReference type="NCBI Taxonomy" id="2100421"/>
    <lineage>
        <taxon>Viruses</taxon>
        <taxon>Duplodnaviria</taxon>
        <taxon>Heunggongvirae</taxon>
        <taxon>Uroviricota</taxon>
        <taxon>Caudoviricetes</taxon>
        <taxon>Peduoviridae</taxon>
        <taxon>Maltschvirus</taxon>
        <taxon>Maltschvirus maltsch</taxon>
    </lineage>
</organism>
<evidence type="ECO:0000313" key="4">
    <source>
        <dbReference type="EMBL" id="ASN71228.1"/>
    </source>
</evidence>
<dbReference type="EMBL" id="MF417921">
    <property type="protein sequence ID" value="ASN71228.1"/>
    <property type="molecule type" value="Genomic_DNA"/>
</dbReference>
<dbReference type="EMBL" id="MF417899">
    <property type="protein sequence ID" value="ASN69940.1"/>
    <property type="molecule type" value="Genomic_DNA"/>
</dbReference>
<proteinExistence type="predicted"/>